<dbReference type="Proteomes" id="UP001141552">
    <property type="component" value="Unassembled WGS sequence"/>
</dbReference>
<proteinExistence type="predicted"/>
<evidence type="ECO:0000313" key="1">
    <source>
        <dbReference type="EMBL" id="KAJ4849008.1"/>
    </source>
</evidence>
<reference evidence="1" key="1">
    <citation type="submission" date="2022-02" db="EMBL/GenBank/DDBJ databases">
        <authorList>
            <person name="Henning P.M."/>
            <person name="McCubbin A.G."/>
            <person name="Shore J.S."/>
        </authorList>
    </citation>
    <scope>NUCLEOTIDE SEQUENCE</scope>
    <source>
        <strain evidence="1">F60SS</strain>
        <tissue evidence="1">Leaves</tissue>
    </source>
</reference>
<dbReference type="AlphaFoldDB" id="A0A9Q0GG49"/>
<organism evidence="1 2">
    <name type="scientific">Turnera subulata</name>
    <dbReference type="NCBI Taxonomy" id="218843"/>
    <lineage>
        <taxon>Eukaryota</taxon>
        <taxon>Viridiplantae</taxon>
        <taxon>Streptophyta</taxon>
        <taxon>Embryophyta</taxon>
        <taxon>Tracheophyta</taxon>
        <taxon>Spermatophyta</taxon>
        <taxon>Magnoliopsida</taxon>
        <taxon>eudicotyledons</taxon>
        <taxon>Gunneridae</taxon>
        <taxon>Pentapetalae</taxon>
        <taxon>rosids</taxon>
        <taxon>fabids</taxon>
        <taxon>Malpighiales</taxon>
        <taxon>Passifloraceae</taxon>
        <taxon>Turnera</taxon>
    </lineage>
</organism>
<gene>
    <name evidence="1" type="ORF">Tsubulata_026699</name>
</gene>
<keyword evidence="2" id="KW-1185">Reference proteome</keyword>
<protein>
    <submittedName>
        <fullName evidence="1">Uncharacterized protein</fullName>
    </submittedName>
</protein>
<dbReference type="EMBL" id="JAKUCV010000725">
    <property type="protein sequence ID" value="KAJ4849008.1"/>
    <property type="molecule type" value="Genomic_DNA"/>
</dbReference>
<evidence type="ECO:0000313" key="2">
    <source>
        <dbReference type="Proteomes" id="UP001141552"/>
    </source>
</evidence>
<accession>A0A9Q0GG49</accession>
<name>A0A9Q0GG49_9ROSI</name>
<comment type="caution">
    <text evidence="1">The sequence shown here is derived from an EMBL/GenBank/DDBJ whole genome shotgun (WGS) entry which is preliminary data.</text>
</comment>
<reference evidence="1" key="2">
    <citation type="journal article" date="2023" name="Plants (Basel)">
        <title>Annotation of the Turnera subulata (Passifloraceae) Draft Genome Reveals the S-Locus Evolved after the Divergence of Turneroideae from Passifloroideae in a Stepwise Manner.</title>
        <authorList>
            <person name="Henning P.M."/>
            <person name="Roalson E.H."/>
            <person name="Mir W."/>
            <person name="McCubbin A.G."/>
            <person name="Shore J.S."/>
        </authorList>
    </citation>
    <scope>NUCLEOTIDE SEQUENCE</scope>
    <source>
        <strain evidence="1">F60SS</strain>
    </source>
</reference>
<sequence length="102" mass="11359">MITSEGEDDEDQTKALVDKSLEYWINDLPEGVMASTKQTAYGIIESRGYRKSLSSKILVGGEGGQGFDVYLSLPFYIFLCHSYPFSLLQMRIVIGGEVRKGL</sequence>